<proteinExistence type="predicted"/>
<protein>
    <submittedName>
        <fullName evidence="1">Uncharacterized protein</fullName>
    </submittedName>
</protein>
<evidence type="ECO:0000313" key="2">
    <source>
        <dbReference type="Proteomes" id="UP000295507"/>
    </source>
</evidence>
<accession>A0A4R3RYD4</accession>
<sequence>MSAGKRKSDAASSSWAGFHLTSVPPTAAAHGQASLRPLCADVFLWQ</sequence>
<name>A0A4R3RYD4_9HYPH</name>
<dbReference type="EMBL" id="SMBK01000003">
    <property type="protein sequence ID" value="TCU39212.1"/>
    <property type="molecule type" value="Genomic_DNA"/>
</dbReference>
<comment type="caution">
    <text evidence="1">The sequence shown here is derived from an EMBL/GenBank/DDBJ whole genome shotgun (WGS) entry which is preliminary data.</text>
</comment>
<dbReference type="AlphaFoldDB" id="A0A4R3RYD4"/>
<reference evidence="1 2" key="1">
    <citation type="submission" date="2019-03" db="EMBL/GenBank/DDBJ databases">
        <title>Genomic Encyclopedia of Type Strains, Phase IV (KMG-V): Genome sequencing to study the core and pangenomes of soil and plant-associated prokaryotes.</title>
        <authorList>
            <person name="Whitman W."/>
        </authorList>
    </citation>
    <scope>NUCLEOTIDE SEQUENCE [LARGE SCALE GENOMIC DNA]</scope>
    <source>
        <strain evidence="1 2">IE4868</strain>
    </source>
</reference>
<dbReference type="Proteomes" id="UP000295507">
    <property type="component" value="Unassembled WGS sequence"/>
</dbReference>
<gene>
    <name evidence="1" type="ORF">EV129_10357</name>
</gene>
<evidence type="ECO:0000313" key="1">
    <source>
        <dbReference type="EMBL" id="TCU39212.1"/>
    </source>
</evidence>
<organism evidence="1 2">
    <name type="scientific">Rhizobium azibense</name>
    <dbReference type="NCBI Taxonomy" id="1136135"/>
    <lineage>
        <taxon>Bacteria</taxon>
        <taxon>Pseudomonadati</taxon>
        <taxon>Pseudomonadota</taxon>
        <taxon>Alphaproteobacteria</taxon>
        <taxon>Hyphomicrobiales</taxon>
        <taxon>Rhizobiaceae</taxon>
        <taxon>Rhizobium/Agrobacterium group</taxon>
        <taxon>Rhizobium</taxon>
    </lineage>
</organism>